<sequence>MCRIVAVAGEIDLSVAIQTIFNAHYASGTLIPIVQTGPTRSPRCTEVPTLAESGIPGVDARAFGGLVGPAGLAPAVLARMEAALRQTLQIPVVRERLTFIGVDLDPLGPAEFTAFLSQQMAVWGRCERRRTVRISALQPRSPARTAVSFSGLRTI</sequence>
<protein>
    <submittedName>
        <fullName evidence="2">Uncharacterized protein</fullName>
    </submittedName>
</protein>
<dbReference type="EMBL" id="JACOMF010000025">
    <property type="protein sequence ID" value="MBC4017220.1"/>
    <property type="molecule type" value="Genomic_DNA"/>
</dbReference>
<organism evidence="2 3">
    <name type="scientific">Siccirubricoccus deserti</name>
    <dbReference type="NCBI Taxonomy" id="2013562"/>
    <lineage>
        <taxon>Bacteria</taxon>
        <taxon>Pseudomonadati</taxon>
        <taxon>Pseudomonadota</taxon>
        <taxon>Alphaproteobacteria</taxon>
        <taxon>Acetobacterales</taxon>
        <taxon>Roseomonadaceae</taxon>
        <taxon>Siccirubricoccus</taxon>
    </lineage>
</organism>
<reference evidence="2" key="1">
    <citation type="submission" date="2020-08" db="EMBL/GenBank/DDBJ databases">
        <authorList>
            <person name="Hu Y."/>
            <person name="Nguyen S.V."/>
            <person name="Li F."/>
            <person name="Fanning S."/>
        </authorList>
    </citation>
    <scope>NUCLEOTIDE SEQUENCE</scope>
    <source>
        <strain evidence="2">SYSU D8009</strain>
    </source>
</reference>
<gene>
    <name evidence="2" type="ORF">H7965_18080</name>
</gene>
<comment type="similarity">
    <text evidence="1">Belongs to the UPF0065 (bug) family.</text>
</comment>
<dbReference type="InterPro" id="IPR005064">
    <property type="entry name" value="BUG"/>
</dbReference>
<dbReference type="PANTHER" id="PTHR42928:SF5">
    <property type="entry name" value="BLR1237 PROTEIN"/>
    <property type="match status" value="1"/>
</dbReference>
<evidence type="ECO:0000313" key="2">
    <source>
        <dbReference type="EMBL" id="MBC4017220.1"/>
    </source>
</evidence>
<dbReference type="InterPro" id="IPR042100">
    <property type="entry name" value="Bug_dom1"/>
</dbReference>
<dbReference type="Gene3D" id="3.40.190.150">
    <property type="entry name" value="Bordetella uptake gene, domain 1"/>
    <property type="match status" value="1"/>
</dbReference>
<proteinExistence type="inferred from homology"/>
<accession>A0A9X0R0V8</accession>
<evidence type="ECO:0000313" key="3">
    <source>
        <dbReference type="Proteomes" id="UP000600101"/>
    </source>
</evidence>
<name>A0A9X0R0V8_9PROT</name>
<dbReference type="Proteomes" id="UP000600101">
    <property type="component" value="Unassembled WGS sequence"/>
</dbReference>
<dbReference type="PANTHER" id="PTHR42928">
    <property type="entry name" value="TRICARBOXYLATE-BINDING PROTEIN"/>
    <property type="match status" value="1"/>
</dbReference>
<evidence type="ECO:0000256" key="1">
    <source>
        <dbReference type="ARBA" id="ARBA00006987"/>
    </source>
</evidence>
<dbReference type="AlphaFoldDB" id="A0A9X0R0V8"/>
<dbReference type="Pfam" id="PF03401">
    <property type="entry name" value="TctC"/>
    <property type="match status" value="1"/>
</dbReference>
<keyword evidence="3" id="KW-1185">Reference proteome</keyword>
<comment type="caution">
    <text evidence="2">The sequence shown here is derived from an EMBL/GenBank/DDBJ whole genome shotgun (WGS) entry which is preliminary data.</text>
</comment>